<evidence type="ECO:0000256" key="4">
    <source>
        <dbReference type="ARBA" id="ARBA00022450"/>
    </source>
</evidence>
<dbReference type="InterPro" id="IPR029063">
    <property type="entry name" value="SAM-dependent_MTases_sf"/>
</dbReference>
<dbReference type="SUPFAM" id="SSF47336">
    <property type="entry name" value="ACP-like"/>
    <property type="match status" value="4"/>
</dbReference>
<dbReference type="InterPro" id="IPR049900">
    <property type="entry name" value="PKS_mFAS_DH"/>
</dbReference>
<evidence type="ECO:0000259" key="15">
    <source>
        <dbReference type="PROSITE" id="PS52019"/>
    </source>
</evidence>
<keyword evidence="11" id="KW-0175">Coiled coil</keyword>
<feature type="active site" description="Proton acceptor; for dehydratase activity" evidence="10">
    <location>
        <position position="795"/>
    </location>
</feature>
<evidence type="ECO:0000256" key="5">
    <source>
        <dbReference type="ARBA" id="ARBA00022490"/>
    </source>
</evidence>
<dbReference type="InterPro" id="IPR013217">
    <property type="entry name" value="Methyltransf_12"/>
</dbReference>
<feature type="active site" description="Proton donor; for dehydratase activity" evidence="10">
    <location>
        <position position="2613"/>
    </location>
</feature>
<dbReference type="SMART" id="SM01294">
    <property type="entry name" value="PKS_PP_betabranch"/>
    <property type="match status" value="1"/>
</dbReference>
<feature type="compositionally biased region" description="Gly residues" evidence="12">
    <location>
        <begin position="2392"/>
        <end position="2401"/>
    </location>
</feature>
<keyword evidence="6" id="KW-0597">Phosphoprotein</keyword>
<dbReference type="InterPro" id="IPR020807">
    <property type="entry name" value="PKS_DH"/>
</dbReference>
<sequence length="4443" mass="479357">MISGNRPDSLEERLDVVRESLVLVFGQVLGLDREELLEAESLKELGISSVNLVELLEAINVRFDLSLPTSILVECHHFEALAVYVAGQLHASGALPSAGPVTKVPSEYAAKITGPEVDFIPVPGPAGMSAGAPSREEKVQQSQQQGSVSRPPEANPAGSVSGGIAVIGLSCRTAGAANQDEFWEIVSQGKDCTRMMDNPEWIAYIQAHSSSPVPLRYGAMDGIEHFDPLFFNISPKEAEAMDAAQRIVLQECYRALEDAGYARQGGQVGTFIGSMGYPSAQDYSRHTMLGTDTSIMAARIAYCLDLKGPALAVNTACSSSLVAIDLACEKLRNGAIDLAIAGGITIYTHPGAFLFMNNAGMLSPTGMCRPFDNDADGIVVGDGAGIVILKRLEDALRDNDSIYGIIRGSGTNQDGQTSGITAPSFLSQSKLQQSVYERYGINVEDIQYTEAHGTATKLGDPVEIHALSHAFGKFTSNKQYCAIGSLKGNIGHTTAAAGVLSLIKVLLSFKHMQMPPSIHFRKENEHIDFAGSPFYVNTCLQEWPLNAKSSRLAAVSSFGFSGTNAHLVVEAHEAAVPLADDRPAAVEQGLFMLSAASEASLREYARSVHAYLRSHPDVDTGSFLYTYQAARTPMEYRLAAVTGSVAQLTQQLEELAGEHRLAPAPALGRYAGAAGKKEGTDLADTAEGRQFLQQLLKGGKYKKLAELWIGGTDVGQAVLQYRQTDAKRLAGLPTHPFARERFAIPDIKPVLSTSLADRLGPAAPGHPLLQHNTSDLAGQKFTSVFTGDEFFFRDHVVNGQRLLPGSAYLEMARAALEKSADAAAQQSLRAGTAGIRLQHVSWSRPLAAGEEPVHVHIALYPEEDGSVSFEITGSSAESGDSAAVHSQGRLMLEASSEARSVIDLHAIRSQCGTARITASESYERFEAMGIRYGPAHRGLEEMYIGKGQVLARLKLPEPAWGTGDTFVLHPGMLDSALQASLGLLLGEESPAPLRPLLPFAVENVEVIRPCLSSMWVYIRSGEGEVYGGVRKLDADLCDEQGAVCVKIRGFSVRALDHPAEEDSTETLLLEPVWEEQTAGQSDQGSRTAPFDLHLVMLCGQQELADSLDTCWNGRPLSRRWRICNLVAAEEETCLRFGRYAALALNELQGVANDSSIGSALVQLIISGKGEERLLAGLAGMLQTAALEHPKLAVQLIEAEAGAGRSAPDFAIQLQNDGGSPQDTRIRYQNGIRYVLRWDELEASGGLAAEPWRENGVYLITGGTGGLGRLFAREAGRQAKQATLVLTGRSPLDADKEEQLRQLRAAGVRAEYRQADMNDRQAMFGLIRDIGERFGKLHGIIHSAGIVRDSLIVKKGIQELADVLAPKVTGLAYLDEATRHLELDFFVLFSSTAGSMGNAGQADYAAANAYMDAFAAYRSELAAAGQRQGRTLSINWPLWKNGGMSVSVSAVKRLQDTFGFVPLQTDSGFSAFYRAFASERSQVMVVQGKPAQLRSALHKLAASSKVGATPSPAPAPVKRNTDGGTKQKILAAAVRAVSGLLTVPGSEIHIDTDWDEFGFDAHQMQTAAVSIGEAVGFKVTPVELLEYPTIRQLAEHLAERMPAPREAEPLEAPAVHAEGVSSPPADLPAAFREQAVQYFKKLLSSAIKLPSHRIDEHIPLEKYGIDSIMMMDLTGELEKVFGPLSKTLFFEYQNLADLTDYFLGAHQAKLKELLGSGRPSADDNRAAAKTAPPVTGLIRPSTGRQPRSRVSPALAASGTPSPSLRQHGQGGPIDIAVIGIAGRYPGAPDVAEYWHNLQQGRDCITEIPPERWNHSLYFNEDKNKLGTTYSKWGGFLDGMDQFDPLFFQISPLEAEVMDPQERLFLQCVYHTLEDAGYTRETVAFNRKLNRRIPVGIYAGVMYEEYQLYGAQEQLTGRRIAYAGSPSSIANRVSYWYNFQGPSIAVDTMCSSSLTAIHLACQSIQQGECGVAVAGGVNLSLHPNKYLMLAQGKFVSSKGRCESFGEGGDGYVPGEGVGAVLLKPLSEAVADGDRIYGVIKASAINHGGKTNGYSVPNPNAQAEVIKQAMSRAGFDPRTVSYIEAHGTGTSLGDPIEIAGLSGAFSAYTDDKAFCAIGSAKSNIGHCESAAGIAGLTKVLLQLKHGQLAPSLHASVLNPNIDFSSTPFVVQRELAEWKRPVLRESGAVREYPRRAGISSFGAGGSNAHLLVEEYIPAAEVGADPAAAYPLPAVIVLSAKNEERLRALAQALLDAVREEAFTDADLASIAHTLQTGREAMEERLALLADSIGEVESKLAAYLRGDRTTGDLFYGRGRLNDGAAAVLTADEDLQHTVDAWLAKRKYTKLLDWWVQGLTVDWSSMYQGRKPRRIALPLYPFAKNRYWSPKPGADAGDGHTGSAGEGSGSAAPAGELLHPLLYANTSDFSEQRYSSAFTGTEFFFADHVVRGQKVLPGAAQLEMAIYAAAQASGRSEGIPVGLRLKEVVWVRPCTISEGTSNVHIGLRPQESGDIAFEIYGGNAGASGDNLYSQGRAEWSGSEIAPALELASLRAKCGIRVLTADDCYSAFQRMGIEYGAAHRAVDCVYAGDGRALAKLVLPASAIPSADRFILHPSLTDAAFQAAIGLMDGVGQEDAGLKPMLPFTLEELTVYGRYSSVVWAYVRWSEGDTASGKVRKMDIDLCNEQGGVIASLKGYSVRGMDGDAVTAVRTEPSIMATAAADRQTSSALITLHPVWDTVPVERVQEWPKLDSRITIVGDAGPKNSSALEQLLPHAQSLRFQPEDTIEEIARRLADAGMPEHIVWIAPDAAEGSLPGVSLTRAQQAGVFQLFKLIKAVLLAGGGGSKTGWTVITGQTQSVGRREEADAAHAGVHGLIGSLAKEYPNWSVRLIDLESGGQWPLQELLSLPADRQGNAWAYRSGEWFRQKLIPVNRSNNNTPERILYRKGGVYVVIGGAGGIGEVWSEYMIRTWQARIVWIGRREKDELIQAKLDRLGAFGEAPVYISGDASDRSSLQLAYDAAKKRFSRIDGVVHSAIVLADQSLANMDEARFRSALAAKVDTSVNMAELLAGETPDFVLFFSSMNAFMKSAGQSNYAAGCTFMDAYAHQLAARSPYPVKTMNWGYWGGVGVVASDAYQERMAQMGIGSIEPEEAMEALGGLLSGPLNQLALLKTTGGLTIEGISQDEQLFLHPDNSVQSAEQLARVLPDPEAATAGLTGEGYAALQDMESQLCRMLEGQLLASGMFRRAADNTGYVQGNGVHGRYSRWLDASIALLRERKGVQQDSAGKGLYPANARMEALWSDWDRKKKEWLAFGGMAAQIALAETALRALPDILSGKLPATDIMFPNSSMELVEGVYKHNPVADAFNEVLGDIVAAYVKQRIQLDPSARIRILEIGAGTGGTSAGVLRKLKAYADNIQEYRYTDISQAFLIHAKETYGPDHSFLTYQLFNVESPLSGQQILPAEYDITIAANVLHATKNIRDTLRNAKAVLKKNGLLLLNELHGQSMFTHLTFGLLDGWWRYEDARLRMPGSPGLSPGTWLNVLEDEGFRSVHFPAETVHSWGQQIIMAESDGVVRQQVKPVQEKSEAANKEDRVSVLPVQPVKAGAEERYAGTLREKTIAYLRRRIAEVLKMPTGQLDPRERFENYGIDSILVVQLTNALSEEFGSVNSTVFFEYQTVEELAGYFLTAHQETLAVLLGPDESGAGGAWPNGSGIQEPQPEPALAGAAGNPRPGSRFASIPQNTARTSAAVTASADIAIVGLSGRYPGAGNIREFWAQLKAGRHGITEISKDRWDWADYYEAQRGKRGTMYSKWGGFIEGYDRFDPLFFGISPKEAKQMDPQERLFLETAYSSIEDAGYTPATLCASGKVGVYVGAMNGNYPTGASYWSIANRISYLFNFRGPSMAVDTACSSSLTAIHLAIDSLNNGTSECAIAGGVNLIQSSNHYLRLSAMNMLSSGDQCRSFGAGADGFVDGEGVGAIVLKTLDKAVRDGDHIYGVIKGSMLNAGGRTNGYTVPNPLAQYEVVTDALKRANVHARTISCIEAHGTGTALGDPIEITGLTRAFERDTQDKQFCSLGSVKSNIGHSESAAGIAGLTKVLLMLRHRQLVPSLHATTLNPGIEFGNTPFIVQQELADWNRPVLTIDGTRREYPRRAGISSFGAGGANAHLVVEEYMPNPYAVPQQETDASRPSLIVLSARSGDQLKLIAQQLASAIQEGRYDESDLSRIAYTLQTGREAMEERAACVAGTLEELGAVLQLLGDGVSEVPGLYRGRVKENKDTIAALSSDDEMQEVLSKWMRQRKFDKLLSLWTRGLQLDWSQLYDGPHPQRISLPTYPFARERYWFTEGGGGSSQGQPLAEKPPAGPLAIPVPHKEEPATAGLMTAGTGTPGMLASTAASGLSSDVFDSSFYGKLLDRIMDDSISIDRAADEIQSNIRDVIRQRRTYG</sequence>
<evidence type="ECO:0000313" key="16">
    <source>
        <dbReference type="EMBL" id="NOU80372.1"/>
    </source>
</evidence>
<proteinExistence type="predicted"/>
<evidence type="ECO:0000259" key="13">
    <source>
        <dbReference type="PROSITE" id="PS50075"/>
    </source>
</evidence>
<keyword evidence="8" id="KW-0677">Repeat</keyword>
<dbReference type="Pfam" id="PF08242">
    <property type="entry name" value="Methyltransf_12"/>
    <property type="match status" value="1"/>
</dbReference>
<feature type="coiled-coil region" evidence="11">
    <location>
        <begin position="2235"/>
        <end position="2293"/>
    </location>
</feature>
<dbReference type="InterPro" id="IPR014030">
    <property type="entry name" value="Ketoacyl_synth_N"/>
</dbReference>
<dbReference type="SUPFAM" id="SSF53901">
    <property type="entry name" value="Thiolase-like"/>
    <property type="match status" value="3"/>
</dbReference>
<feature type="compositionally biased region" description="Low complexity" evidence="12">
    <location>
        <begin position="140"/>
        <end position="149"/>
    </location>
</feature>
<dbReference type="Gene3D" id="3.40.50.150">
    <property type="entry name" value="Vaccinia Virus protein VP39"/>
    <property type="match status" value="1"/>
</dbReference>
<dbReference type="InterPro" id="IPR036291">
    <property type="entry name" value="NAD(P)-bd_dom_sf"/>
</dbReference>
<feature type="region of interest" description="Disordered" evidence="12">
    <location>
        <begin position="1715"/>
        <end position="1769"/>
    </location>
</feature>
<dbReference type="SMART" id="SM00823">
    <property type="entry name" value="PKS_PP"/>
    <property type="match status" value="4"/>
</dbReference>
<dbReference type="SUPFAM" id="SSF51735">
    <property type="entry name" value="NAD(P)-binding Rossmann-fold domains"/>
    <property type="match status" value="3"/>
</dbReference>
<dbReference type="Pfam" id="PF00109">
    <property type="entry name" value="ketoacyl-synt"/>
    <property type="match status" value="3"/>
</dbReference>
<dbReference type="Gene3D" id="1.10.1200.10">
    <property type="entry name" value="ACP-like"/>
    <property type="match status" value="4"/>
</dbReference>
<name>A0ABX1YH81_9BACL</name>
<dbReference type="Pfam" id="PF21089">
    <property type="entry name" value="PKS_DH_N"/>
    <property type="match status" value="2"/>
</dbReference>
<dbReference type="SMART" id="SM00822">
    <property type="entry name" value="PKS_KR"/>
    <property type="match status" value="2"/>
</dbReference>
<dbReference type="RefSeq" id="WP_216626626.1">
    <property type="nucleotide sequence ID" value="NZ_WHOB01000043.1"/>
</dbReference>
<dbReference type="SUPFAM" id="SSF53335">
    <property type="entry name" value="S-adenosyl-L-methionine-dependent methyltransferases"/>
    <property type="match status" value="1"/>
</dbReference>
<feature type="domain" description="PKS/mFAS DH" evidence="15">
    <location>
        <begin position="766"/>
        <end position="1061"/>
    </location>
</feature>
<feature type="domain" description="Ketosynthase family 3 (KS3)" evidence="14">
    <location>
        <begin position="1771"/>
        <end position="2210"/>
    </location>
</feature>
<feature type="domain" description="PKS/mFAS DH" evidence="15">
    <location>
        <begin position="2412"/>
        <end position="2702"/>
    </location>
</feature>
<accession>A0ABX1YH81</accession>
<protein>
    <submittedName>
        <fullName evidence="16">SDR family NAD(P)-dependent oxidoreductase</fullName>
    </submittedName>
</protein>
<dbReference type="PROSITE" id="PS52004">
    <property type="entry name" value="KS3_2"/>
    <property type="match status" value="3"/>
</dbReference>
<dbReference type="InterPro" id="IPR013968">
    <property type="entry name" value="PKS_KR"/>
</dbReference>
<keyword evidence="7" id="KW-0808">Transferase</keyword>
<feature type="domain" description="Carrier" evidence="13">
    <location>
        <begin position="12"/>
        <end position="89"/>
    </location>
</feature>
<evidence type="ECO:0000256" key="7">
    <source>
        <dbReference type="ARBA" id="ARBA00022679"/>
    </source>
</evidence>
<evidence type="ECO:0000256" key="1">
    <source>
        <dbReference type="ARBA" id="ARBA00003299"/>
    </source>
</evidence>
<dbReference type="InterPro" id="IPR057326">
    <property type="entry name" value="KR_dom"/>
</dbReference>
<dbReference type="CDD" id="cd08953">
    <property type="entry name" value="KR_2_SDR_x"/>
    <property type="match status" value="2"/>
</dbReference>
<evidence type="ECO:0000256" key="12">
    <source>
        <dbReference type="SAM" id="MobiDB-lite"/>
    </source>
</evidence>
<feature type="region of interest" description="N-terminal hotdog fold" evidence="10">
    <location>
        <begin position="2412"/>
        <end position="2537"/>
    </location>
</feature>
<dbReference type="InterPro" id="IPR036736">
    <property type="entry name" value="ACP-like_sf"/>
</dbReference>
<dbReference type="InterPro" id="IPR042104">
    <property type="entry name" value="PKS_dehydratase_sf"/>
</dbReference>
<dbReference type="InterPro" id="IPR049552">
    <property type="entry name" value="PKS_DH_N"/>
</dbReference>
<evidence type="ECO:0000256" key="3">
    <source>
        <dbReference type="ARBA" id="ARBA00004789"/>
    </source>
</evidence>
<feature type="domain" description="Carrier" evidence="13">
    <location>
        <begin position="1629"/>
        <end position="1705"/>
    </location>
</feature>
<feature type="domain" description="Ketosynthase family 3 (KS3)" evidence="14">
    <location>
        <begin position="161"/>
        <end position="571"/>
    </location>
</feature>
<comment type="function">
    <text evidence="1">Involved in some intermediate steps for the synthesis of the antibiotic polyketide bacillaene which is involved in secondary metabolism.</text>
</comment>
<dbReference type="SMART" id="SM00825">
    <property type="entry name" value="PKS_KS"/>
    <property type="match status" value="3"/>
</dbReference>
<dbReference type="CDD" id="cd00833">
    <property type="entry name" value="PKS"/>
    <property type="match status" value="3"/>
</dbReference>
<keyword evidence="17" id="KW-1185">Reference proteome</keyword>
<dbReference type="Pfam" id="PF14765">
    <property type="entry name" value="PS-DH"/>
    <property type="match status" value="2"/>
</dbReference>
<evidence type="ECO:0000256" key="9">
    <source>
        <dbReference type="ARBA" id="ARBA00023268"/>
    </source>
</evidence>
<keyword evidence="4" id="KW-0596">Phosphopantetheine</keyword>
<dbReference type="Pfam" id="PF22336">
    <property type="entry name" value="RhiE-like_linker"/>
    <property type="match status" value="2"/>
</dbReference>
<comment type="subcellular location">
    <subcellularLocation>
        <location evidence="2">Cytoplasm</location>
    </subcellularLocation>
</comment>
<dbReference type="InterPro" id="IPR054514">
    <property type="entry name" value="RhiE-like_linker"/>
</dbReference>
<feature type="domain" description="Ketosynthase family 3 (KS3)" evidence="14">
    <location>
        <begin position="3750"/>
        <end position="4169"/>
    </location>
</feature>
<dbReference type="Pfam" id="PF22621">
    <property type="entry name" value="CurL-like_PKS_C"/>
    <property type="match status" value="1"/>
</dbReference>
<feature type="region of interest" description="C-terminal hotdog fold" evidence="10">
    <location>
        <begin position="912"/>
        <end position="1061"/>
    </location>
</feature>
<dbReference type="PANTHER" id="PTHR43775">
    <property type="entry name" value="FATTY ACID SYNTHASE"/>
    <property type="match status" value="1"/>
</dbReference>
<evidence type="ECO:0000256" key="6">
    <source>
        <dbReference type="ARBA" id="ARBA00022553"/>
    </source>
</evidence>
<dbReference type="InterPro" id="IPR049551">
    <property type="entry name" value="PKS_DH_C"/>
</dbReference>
<dbReference type="SMART" id="SM00826">
    <property type="entry name" value="PKS_DH"/>
    <property type="match status" value="2"/>
</dbReference>
<dbReference type="InterPro" id="IPR009081">
    <property type="entry name" value="PP-bd_ACP"/>
</dbReference>
<dbReference type="PANTHER" id="PTHR43775:SF37">
    <property type="entry name" value="SI:DKEY-61P9.11"/>
    <property type="match status" value="1"/>
</dbReference>
<dbReference type="Pfam" id="PF02801">
    <property type="entry name" value="Ketoacyl-synt_C"/>
    <property type="match status" value="3"/>
</dbReference>
<feature type="domain" description="Carrier" evidence="13">
    <location>
        <begin position="1523"/>
        <end position="1600"/>
    </location>
</feature>
<dbReference type="InterPro" id="IPR020841">
    <property type="entry name" value="PKS_Beta-ketoAc_synthase_dom"/>
</dbReference>
<dbReference type="Pfam" id="PF08659">
    <property type="entry name" value="KR"/>
    <property type="match status" value="2"/>
</dbReference>
<dbReference type="InterPro" id="IPR014031">
    <property type="entry name" value="Ketoacyl_synth_C"/>
</dbReference>
<dbReference type="Gene3D" id="3.10.129.110">
    <property type="entry name" value="Polyketide synthase dehydratase"/>
    <property type="match status" value="2"/>
</dbReference>
<organism evidence="16 17">
    <name type="scientific">Paenibacillus phytohabitans</name>
    <dbReference type="NCBI Taxonomy" id="2654978"/>
    <lineage>
        <taxon>Bacteria</taxon>
        <taxon>Bacillati</taxon>
        <taxon>Bacillota</taxon>
        <taxon>Bacilli</taxon>
        <taxon>Bacillales</taxon>
        <taxon>Paenibacillaceae</taxon>
        <taxon>Paenibacillus</taxon>
    </lineage>
</organism>
<dbReference type="InterPro" id="IPR050091">
    <property type="entry name" value="PKS_NRPS_Biosynth_Enz"/>
</dbReference>
<dbReference type="InterPro" id="IPR016039">
    <property type="entry name" value="Thiolase-like"/>
</dbReference>
<evidence type="ECO:0000256" key="8">
    <source>
        <dbReference type="ARBA" id="ARBA00022737"/>
    </source>
</evidence>
<feature type="active site" description="Proton donor; for dehydratase activity" evidence="10">
    <location>
        <position position="974"/>
    </location>
</feature>
<feature type="domain" description="Carrier" evidence="13">
    <location>
        <begin position="3610"/>
        <end position="3686"/>
    </location>
</feature>
<keyword evidence="9" id="KW-0511">Multifunctional enzyme</keyword>
<feature type="region of interest" description="Disordered" evidence="12">
    <location>
        <begin position="2384"/>
        <end position="2403"/>
    </location>
</feature>
<dbReference type="Proteomes" id="UP000596857">
    <property type="component" value="Unassembled WGS sequence"/>
</dbReference>
<reference evidence="16 17" key="1">
    <citation type="submission" date="2019-10" db="EMBL/GenBank/DDBJ databases">
        <title>Description of Paenibacillus terricola sp. nov.</title>
        <authorList>
            <person name="Carlier A."/>
            <person name="Qi S."/>
        </authorList>
    </citation>
    <scope>NUCLEOTIDE SEQUENCE [LARGE SCALE GENOMIC DNA]</scope>
    <source>
        <strain evidence="16 17">LMG 31459</strain>
    </source>
</reference>
<feature type="active site" description="Proton acceptor; for dehydratase activity" evidence="10">
    <location>
        <position position="2441"/>
    </location>
</feature>
<dbReference type="PROSITE" id="PS52019">
    <property type="entry name" value="PKS_MFAS_DH"/>
    <property type="match status" value="2"/>
</dbReference>
<evidence type="ECO:0000259" key="14">
    <source>
        <dbReference type="PROSITE" id="PS52004"/>
    </source>
</evidence>
<feature type="region of interest" description="Disordered" evidence="12">
    <location>
        <begin position="122"/>
        <end position="158"/>
    </location>
</feature>
<comment type="caution">
    <text evidence="16">The sequence shown here is derived from an EMBL/GenBank/DDBJ whole genome shotgun (WGS) entry which is preliminary data.</text>
</comment>
<dbReference type="PROSITE" id="PS50075">
    <property type="entry name" value="CARRIER"/>
    <property type="match status" value="4"/>
</dbReference>
<keyword evidence="5" id="KW-0963">Cytoplasm</keyword>
<evidence type="ECO:0000256" key="11">
    <source>
        <dbReference type="SAM" id="Coils"/>
    </source>
</evidence>
<dbReference type="PROSITE" id="PS00012">
    <property type="entry name" value="PHOSPHOPANTETHEINE"/>
    <property type="match status" value="2"/>
</dbReference>
<feature type="region of interest" description="C-terminal hotdog fold" evidence="10">
    <location>
        <begin position="2551"/>
        <end position="2702"/>
    </location>
</feature>
<evidence type="ECO:0000313" key="17">
    <source>
        <dbReference type="Proteomes" id="UP000596857"/>
    </source>
</evidence>
<feature type="region of interest" description="N-terminal hotdog fold" evidence="10">
    <location>
        <begin position="766"/>
        <end position="897"/>
    </location>
</feature>
<dbReference type="EMBL" id="WHOB01000043">
    <property type="protein sequence ID" value="NOU80372.1"/>
    <property type="molecule type" value="Genomic_DNA"/>
</dbReference>
<dbReference type="InterPro" id="IPR006162">
    <property type="entry name" value="Ppantetheine_attach_site"/>
</dbReference>
<dbReference type="InterPro" id="IPR020806">
    <property type="entry name" value="PKS_PP-bd"/>
</dbReference>
<dbReference type="Pfam" id="PF00550">
    <property type="entry name" value="PP-binding"/>
    <property type="match status" value="4"/>
</dbReference>
<comment type="pathway">
    <text evidence="3">Antibiotic biosynthesis; bacillaene biosynthesis.</text>
</comment>
<dbReference type="InterPro" id="IPR018201">
    <property type="entry name" value="Ketoacyl_synth_AS"/>
</dbReference>
<dbReference type="Gene3D" id="1.10.1240.100">
    <property type="match status" value="3"/>
</dbReference>
<dbReference type="Gene3D" id="3.40.50.720">
    <property type="entry name" value="NAD(P)-binding Rossmann-like Domain"/>
    <property type="match status" value="2"/>
</dbReference>
<evidence type="ECO:0000256" key="2">
    <source>
        <dbReference type="ARBA" id="ARBA00004496"/>
    </source>
</evidence>
<evidence type="ECO:0000256" key="10">
    <source>
        <dbReference type="PROSITE-ProRule" id="PRU01363"/>
    </source>
</evidence>
<dbReference type="Gene3D" id="3.40.47.10">
    <property type="match status" value="3"/>
</dbReference>
<dbReference type="PROSITE" id="PS00606">
    <property type="entry name" value="KS3_1"/>
    <property type="match status" value="2"/>
</dbReference>
<feature type="region of interest" description="Disordered" evidence="12">
    <location>
        <begin position="3703"/>
        <end position="3735"/>
    </location>
</feature>
<gene>
    <name evidence="16" type="ORF">GC101_16000</name>
</gene>